<dbReference type="PANTHER" id="PTHR10790:SF51">
    <property type="entry name" value="TETRATRICOPEPTIDE REPEAT PROTEIN"/>
    <property type="match status" value="1"/>
</dbReference>
<feature type="transmembrane region" description="Helical" evidence="1">
    <location>
        <begin position="216"/>
        <end position="241"/>
    </location>
</feature>
<feature type="transmembrane region" description="Helical" evidence="1">
    <location>
        <begin position="455"/>
        <end position="475"/>
    </location>
</feature>
<dbReference type="PANTHER" id="PTHR10790">
    <property type="entry name" value="TPR-DOMAIN CONTAINING PROTEIN"/>
    <property type="match status" value="1"/>
</dbReference>
<feature type="transmembrane region" description="Helical" evidence="1">
    <location>
        <begin position="361"/>
        <end position="378"/>
    </location>
</feature>
<feature type="transmembrane region" description="Helical" evidence="1">
    <location>
        <begin position="581"/>
        <end position="601"/>
    </location>
</feature>
<sequence>MEKTKAFPEFLVKCLSYFLLPLSMVLWGIKLKNEFIYVLKWWAVFLFIGFLFLPMTFRIFSTFTDKGFMFSKIIGLAISSFIFWLLSYAKLLDITPAHCWSVTVAAGLAVYVVFFVWKKFYRNISGIIDKDTFFWVFTGEGLFLFSLSFWTYLRGFNPKIEGLEKFMDYGFVNSILRSGYVPPKDMWFAGKPINYYYFGQYVTAFLTRLSGLETEISYNVMMATLFAFSMALCFTIVSNMLREHGIEGECPAVAGGLIAAVLVSIGGNLHSFFYGFLAKFTKEGDKYWFPDATRYIGYNPPTDDKTIHEFPVYSFVVSDLHAHVINMIFVLTLIGVLLAVFGKLQRKTLGNQDDKYRLNEIFFPEILLISLFICIFQMSNYWDFPIYLTVTLFVFICAGIQNYGFRKKTTVVTVLRFVAVLLLSLLFALPFNLSFEKIASTVRLARNHSLPHQLLVLWGYQLTFVIVFFIAILYAEQNTAWKRLRGTERLKARNELTFTVRIKNVLEKFSTGDVFAVILCVAAMGLVLIPEIVYVKDIYENGYARANTMFKLTYQAFIMFGLACGYIFIRIRKSIYKEPKLVLAKALTVIMVILPMIYPFYAIPSWYKNLDPQKYEGLDGLAFMKDSNPDDYELVCWLRENVQGQPVVLEANGDSYTYNCRISMATGLPTIQGWYTHEWLWRGDITLIQERISDVKAIYESDDLEMTKELLRKYSVEYIVIGKTEHETFPELNENKLMGLGTVVFERPNAKLIKVEY</sequence>
<dbReference type="NCBIfam" id="TIGR03662">
    <property type="entry name" value="Chlor_Arch_YYY"/>
    <property type="match status" value="1"/>
</dbReference>
<gene>
    <name evidence="2" type="ORF">CSTERLE_06730</name>
</gene>
<feature type="transmembrane region" description="Helical" evidence="1">
    <location>
        <begin position="417"/>
        <end position="435"/>
    </location>
</feature>
<dbReference type="AlphaFoldDB" id="A0A1B1YKM5"/>
<keyword evidence="1" id="KW-1133">Transmembrane helix</keyword>
<feature type="transmembrane region" description="Helical" evidence="1">
    <location>
        <begin position="100"/>
        <end position="121"/>
    </location>
</feature>
<feature type="transmembrane region" description="Helical" evidence="1">
    <location>
        <begin position="69"/>
        <end position="88"/>
    </location>
</feature>
<evidence type="ECO:0000313" key="3">
    <source>
        <dbReference type="Proteomes" id="UP000092931"/>
    </source>
</evidence>
<feature type="transmembrane region" description="Helical" evidence="1">
    <location>
        <begin position="320"/>
        <end position="341"/>
    </location>
</feature>
<feature type="transmembrane region" description="Helical" evidence="1">
    <location>
        <begin position="35"/>
        <end position="57"/>
    </location>
</feature>
<feature type="transmembrane region" description="Helical" evidence="1">
    <location>
        <begin position="552"/>
        <end position="569"/>
    </location>
</feature>
<feature type="transmembrane region" description="Helical" evidence="1">
    <location>
        <begin position="514"/>
        <end position="532"/>
    </location>
</feature>
<organism evidence="2 3">
    <name type="scientific">Thermoclostridium stercorarium subsp. leptospartum DSM 9219</name>
    <dbReference type="NCBI Taxonomy" id="1346611"/>
    <lineage>
        <taxon>Bacteria</taxon>
        <taxon>Bacillati</taxon>
        <taxon>Bacillota</taxon>
        <taxon>Clostridia</taxon>
        <taxon>Eubacteriales</taxon>
        <taxon>Oscillospiraceae</taxon>
        <taxon>Thermoclostridium</taxon>
    </lineage>
</organism>
<feature type="transmembrane region" description="Helical" evidence="1">
    <location>
        <begin position="253"/>
        <end position="277"/>
    </location>
</feature>
<dbReference type="InterPro" id="IPR018746">
    <property type="entry name" value="DUF2298"/>
</dbReference>
<proteinExistence type="predicted"/>
<evidence type="ECO:0008006" key="4">
    <source>
        <dbReference type="Google" id="ProtNLM"/>
    </source>
</evidence>
<accession>A0A1B1YKM5</accession>
<keyword evidence="1" id="KW-0472">Membrane</keyword>
<reference evidence="2 3" key="1">
    <citation type="submission" date="2016-02" db="EMBL/GenBank/DDBJ databases">
        <title>Comparison of Clostridium stercorarium subspecies using comparative genomics and transcriptomics.</title>
        <authorList>
            <person name="Schellenberg J."/>
            <person name="Thallinger G."/>
            <person name="Levin D.B."/>
            <person name="Zhang X."/>
            <person name="Alvare G."/>
            <person name="Fristensky B."/>
            <person name="Sparling R."/>
        </authorList>
    </citation>
    <scope>NUCLEOTIDE SEQUENCE [LARGE SCALE GENOMIC DNA]</scope>
    <source>
        <strain evidence="2 3">DSM 9219</strain>
    </source>
</reference>
<dbReference type="RefSeq" id="WP_065820768.1">
    <property type="nucleotide sequence ID" value="NZ_CP014673.1"/>
</dbReference>
<feature type="transmembrane region" description="Helical" evidence="1">
    <location>
        <begin position="133"/>
        <end position="153"/>
    </location>
</feature>
<evidence type="ECO:0000256" key="1">
    <source>
        <dbReference type="SAM" id="Phobius"/>
    </source>
</evidence>
<dbReference type="Pfam" id="PF10060">
    <property type="entry name" value="DUF2298"/>
    <property type="match status" value="1"/>
</dbReference>
<protein>
    <recommendedName>
        <fullName evidence="4">Chlor_Arch_YYY domain-containing protein</fullName>
    </recommendedName>
</protein>
<dbReference type="Proteomes" id="UP000092931">
    <property type="component" value="Chromosome"/>
</dbReference>
<name>A0A1B1YKM5_THEST</name>
<feature type="transmembrane region" description="Helical" evidence="1">
    <location>
        <begin position="384"/>
        <end position="405"/>
    </location>
</feature>
<keyword evidence="1" id="KW-0812">Transmembrane</keyword>
<dbReference type="EMBL" id="CP014673">
    <property type="protein sequence ID" value="ANX01284.1"/>
    <property type="molecule type" value="Genomic_DNA"/>
</dbReference>
<evidence type="ECO:0000313" key="2">
    <source>
        <dbReference type="EMBL" id="ANX01284.1"/>
    </source>
</evidence>
<feature type="transmembrane region" description="Helical" evidence="1">
    <location>
        <begin position="10"/>
        <end position="29"/>
    </location>
</feature>